<dbReference type="SUPFAM" id="SSF52540">
    <property type="entry name" value="P-loop containing nucleoside triphosphate hydrolases"/>
    <property type="match status" value="1"/>
</dbReference>
<evidence type="ECO:0000256" key="3">
    <source>
        <dbReference type="PIRSR" id="PIRSR637359-1"/>
    </source>
</evidence>
<dbReference type="AlphaFoldDB" id="A0A914V325"/>
<feature type="binding site" evidence="4">
    <location>
        <position position="165"/>
    </location>
    <ligand>
        <name>3'-phosphoadenylyl sulfate</name>
        <dbReference type="ChEBI" id="CHEBI:58339"/>
    </ligand>
</feature>
<feature type="disulfide bond" evidence="5">
    <location>
        <begin position="275"/>
        <end position="286"/>
    </location>
</feature>
<keyword evidence="1" id="KW-0808">Transferase</keyword>
<dbReference type="FunFam" id="3.40.50.300:FF:002997">
    <property type="entry name" value="Sulfotransferase"/>
    <property type="match status" value="1"/>
</dbReference>
<dbReference type="PANTHER" id="PTHR10605">
    <property type="entry name" value="HEPARAN SULFATE SULFOTRANSFERASE"/>
    <property type="match status" value="1"/>
</dbReference>
<keyword evidence="5" id="KW-1015">Disulfide bond</keyword>
<evidence type="ECO:0000256" key="1">
    <source>
        <dbReference type="ARBA" id="ARBA00022679"/>
    </source>
</evidence>
<feature type="domain" description="Sulfotransferase" evidence="6">
    <location>
        <begin position="73"/>
        <end position="280"/>
    </location>
</feature>
<sequence>MKHKMNENVAASAVSRKYLFLGAFGVFLLLVIFLVDLDQLRINAVQNLQIDALAKEYRRLASLLEEKKTRRLPHCIIIGARKCGTRALLDAIALHPLVKPARYEVHYFDSNETYTRGYDWYTAQMPLTVSGEITIEKTPGYFTSSMAPERIYHMNESIKLILIVRNPVVRTISDFTQVHYTKQAKNKTQLPFASVAFSKSGLLLENYKPVRNSLYSKHLLRWLKYFPLDQILIVDGDHFISEPLAELRRVERFLHLEPEIHSSQMYFNRTKGFFCFRHADGKPPKCLGETKGRSHVEIGEAAENNLRRQFAPYNEKFFSLIGHRFDW</sequence>
<keyword evidence="2" id="KW-0325">Glycoprotein</keyword>
<organism evidence="7 8">
    <name type="scientific">Plectus sambesii</name>
    <dbReference type="NCBI Taxonomy" id="2011161"/>
    <lineage>
        <taxon>Eukaryota</taxon>
        <taxon>Metazoa</taxon>
        <taxon>Ecdysozoa</taxon>
        <taxon>Nematoda</taxon>
        <taxon>Chromadorea</taxon>
        <taxon>Plectida</taxon>
        <taxon>Plectina</taxon>
        <taxon>Plectoidea</taxon>
        <taxon>Plectidae</taxon>
        <taxon>Plectus</taxon>
    </lineage>
</organism>
<evidence type="ECO:0000259" key="6">
    <source>
        <dbReference type="Pfam" id="PF00685"/>
    </source>
</evidence>
<accession>A0A914V325</accession>
<evidence type="ECO:0000256" key="5">
    <source>
        <dbReference type="PIRSR" id="PIRSR637359-3"/>
    </source>
</evidence>
<keyword evidence="7" id="KW-1185">Reference proteome</keyword>
<evidence type="ECO:0000313" key="7">
    <source>
        <dbReference type="Proteomes" id="UP000887566"/>
    </source>
</evidence>
<dbReference type="Gene3D" id="3.40.50.300">
    <property type="entry name" value="P-loop containing nucleotide triphosphate hydrolases"/>
    <property type="match status" value="1"/>
</dbReference>
<dbReference type="Pfam" id="PF00685">
    <property type="entry name" value="Sulfotransfer_1"/>
    <property type="match status" value="1"/>
</dbReference>
<feature type="binding site" evidence="4">
    <location>
        <begin position="82"/>
        <end position="86"/>
    </location>
    <ligand>
        <name>3'-phosphoadenylyl sulfate</name>
        <dbReference type="ChEBI" id="CHEBI:58339"/>
    </ligand>
</feature>
<evidence type="ECO:0000256" key="4">
    <source>
        <dbReference type="PIRSR" id="PIRSR637359-2"/>
    </source>
</evidence>
<evidence type="ECO:0000313" key="8">
    <source>
        <dbReference type="WBParaSite" id="PSAMB.scaffold1419size31726.g12924.t1"/>
    </source>
</evidence>
<reference evidence="8" key="1">
    <citation type="submission" date="2022-11" db="UniProtKB">
        <authorList>
            <consortium name="WormBaseParasite"/>
        </authorList>
    </citation>
    <scope>IDENTIFICATION</scope>
</reference>
<name>A0A914V325_9BILA</name>
<feature type="binding site" evidence="4">
    <location>
        <begin position="291"/>
        <end position="295"/>
    </location>
    <ligand>
        <name>3'-phosphoadenylyl sulfate</name>
        <dbReference type="ChEBI" id="CHEBI:58339"/>
    </ligand>
</feature>
<dbReference type="InterPro" id="IPR000863">
    <property type="entry name" value="Sulfotransferase_dom"/>
</dbReference>
<feature type="active site" description="For sulfotransferase activity" evidence="3">
    <location>
        <position position="82"/>
    </location>
</feature>
<evidence type="ECO:0000256" key="2">
    <source>
        <dbReference type="ARBA" id="ARBA00023180"/>
    </source>
</evidence>
<proteinExistence type="predicted"/>
<dbReference type="GO" id="GO:0008467">
    <property type="term" value="F:[heparan sulfate]-glucosamine 3-sulfotransferase activity"/>
    <property type="evidence" value="ECO:0007669"/>
    <property type="project" value="TreeGrafter"/>
</dbReference>
<dbReference type="Proteomes" id="UP000887566">
    <property type="component" value="Unplaced"/>
</dbReference>
<dbReference type="PANTHER" id="PTHR10605:SF65">
    <property type="entry name" value="GH20068P"/>
    <property type="match status" value="1"/>
</dbReference>
<feature type="binding site" evidence="4">
    <location>
        <position position="173"/>
    </location>
    <ligand>
        <name>3'-phosphoadenylyl sulfate</name>
        <dbReference type="ChEBI" id="CHEBI:58339"/>
    </ligand>
</feature>
<dbReference type="InterPro" id="IPR037359">
    <property type="entry name" value="NST/OST"/>
</dbReference>
<dbReference type="WBParaSite" id="PSAMB.scaffold1419size31726.g12924.t1">
    <property type="protein sequence ID" value="PSAMB.scaffold1419size31726.g12924.t1"/>
    <property type="gene ID" value="PSAMB.scaffold1419size31726.g12924"/>
</dbReference>
<protein>
    <submittedName>
        <fullName evidence="8">Sulfotransferase domain-containing protein</fullName>
    </submittedName>
</protein>
<dbReference type="InterPro" id="IPR027417">
    <property type="entry name" value="P-loop_NTPase"/>
</dbReference>